<sequence length="429" mass="46139">MLLLSALAYPAAPPSEVLRPPASERRELLRVRSGHTPLGSWEETTNEPMHKTVCDGRPCRPGEGNRVGYEHWKQPYRPLDEAVVRALSKKPPHGPDGPQYAKLVAAAGHLADASKFIALAAADFDYRELAENWHAAAARSGVRCALLYALDAPAHAHLTARLGAASVVNGTANLDAWATTKLMRHIQRALAERHMAAAALATAGFDVLLCDSTAVFVADPRPRLLSVPASDADVLVGRLHCNRPGKNRHSPPPLQPRPLELLGCAAAWNFLLLRGASASPPRRSLVARLSVRSIERGMVDFYLRWWMGHHCTFIGFDKTVADARPRIEGGFGGPEAVAAAPNAVALATLTAPSWCDAGGGSCLRLGLLPMDAFPPAGAFVSSRATAVVGRATRPPSEPVHRLRLDRYDQRDFAALVARMGEEGLWLLGS</sequence>
<dbReference type="KEGG" id="ehx:EMIHUDRAFT_119522"/>
<dbReference type="AlphaFoldDB" id="A0A0D3IUY6"/>
<dbReference type="RefSeq" id="XP_005767500.1">
    <property type="nucleotide sequence ID" value="XM_005767443.1"/>
</dbReference>
<dbReference type="PaxDb" id="2903-EOD15071"/>
<reference evidence="1" key="2">
    <citation type="submission" date="2024-10" db="UniProtKB">
        <authorList>
            <consortium name="EnsemblProtists"/>
        </authorList>
    </citation>
    <scope>IDENTIFICATION</scope>
</reference>
<keyword evidence="2" id="KW-1185">Reference proteome</keyword>
<proteinExistence type="predicted"/>
<dbReference type="GeneID" id="17261219"/>
<reference evidence="2" key="1">
    <citation type="journal article" date="2013" name="Nature">
        <title>Pan genome of the phytoplankton Emiliania underpins its global distribution.</title>
        <authorList>
            <person name="Read B.A."/>
            <person name="Kegel J."/>
            <person name="Klute M.J."/>
            <person name="Kuo A."/>
            <person name="Lefebvre S.C."/>
            <person name="Maumus F."/>
            <person name="Mayer C."/>
            <person name="Miller J."/>
            <person name="Monier A."/>
            <person name="Salamov A."/>
            <person name="Young J."/>
            <person name="Aguilar M."/>
            <person name="Claverie J.M."/>
            <person name="Frickenhaus S."/>
            <person name="Gonzalez K."/>
            <person name="Herman E.K."/>
            <person name="Lin Y.C."/>
            <person name="Napier J."/>
            <person name="Ogata H."/>
            <person name="Sarno A.F."/>
            <person name="Shmutz J."/>
            <person name="Schroeder D."/>
            <person name="de Vargas C."/>
            <person name="Verret F."/>
            <person name="von Dassow P."/>
            <person name="Valentin K."/>
            <person name="Van de Peer Y."/>
            <person name="Wheeler G."/>
            <person name="Dacks J.B."/>
            <person name="Delwiche C.F."/>
            <person name="Dyhrman S.T."/>
            <person name="Glockner G."/>
            <person name="John U."/>
            <person name="Richards T."/>
            <person name="Worden A.Z."/>
            <person name="Zhang X."/>
            <person name="Grigoriev I.V."/>
            <person name="Allen A.E."/>
            <person name="Bidle K."/>
            <person name="Borodovsky M."/>
            <person name="Bowler C."/>
            <person name="Brownlee C."/>
            <person name="Cock J.M."/>
            <person name="Elias M."/>
            <person name="Gladyshev V.N."/>
            <person name="Groth M."/>
            <person name="Guda C."/>
            <person name="Hadaegh A."/>
            <person name="Iglesias-Rodriguez M.D."/>
            <person name="Jenkins J."/>
            <person name="Jones B.M."/>
            <person name="Lawson T."/>
            <person name="Leese F."/>
            <person name="Lindquist E."/>
            <person name="Lobanov A."/>
            <person name="Lomsadze A."/>
            <person name="Malik S.B."/>
            <person name="Marsh M.E."/>
            <person name="Mackinder L."/>
            <person name="Mock T."/>
            <person name="Mueller-Roeber B."/>
            <person name="Pagarete A."/>
            <person name="Parker M."/>
            <person name="Probert I."/>
            <person name="Quesneville H."/>
            <person name="Raines C."/>
            <person name="Rensing S.A."/>
            <person name="Riano-Pachon D.M."/>
            <person name="Richier S."/>
            <person name="Rokitta S."/>
            <person name="Shiraiwa Y."/>
            <person name="Soanes D.M."/>
            <person name="van der Giezen M."/>
            <person name="Wahlund T.M."/>
            <person name="Williams B."/>
            <person name="Wilson W."/>
            <person name="Wolfe G."/>
            <person name="Wurch L.L."/>
        </authorList>
    </citation>
    <scope>NUCLEOTIDE SEQUENCE</scope>
</reference>
<organism evidence="1 2">
    <name type="scientific">Emiliania huxleyi (strain CCMP1516)</name>
    <dbReference type="NCBI Taxonomy" id="280463"/>
    <lineage>
        <taxon>Eukaryota</taxon>
        <taxon>Haptista</taxon>
        <taxon>Haptophyta</taxon>
        <taxon>Prymnesiophyceae</taxon>
        <taxon>Isochrysidales</taxon>
        <taxon>Noelaerhabdaceae</taxon>
        <taxon>Emiliania</taxon>
    </lineage>
</organism>
<dbReference type="Proteomes" id="UP000013827">
    <property type="component" value="Unassembled WGS sequence"/>
</dbReference>
<evidence type="ECO:0000313" key="1">
    <source>
        <dbReference type="EnsemblProtists" id="EOD15071"/>
    </source>
</evidence>
<dbReference type="HOGENOM" id="CLU_774841_0_0_1"/>
<protein>
    <recommendedName>
        <fullName evidence="3">Nucleotide-diphospho-sugar transferase domain-containing protein</fullName>
    </recommendedName>
</protein>
<evidence type="ECO:0008006" key="3">
    <source>
        <dbReference type="Google" id="ProtNLM"/>
    </source>
</evidence>
<dbReference type="EnsemblProtists" id="EOD15071">
    <property type="protein sequence ID" value="EOD15071"/>
    <property type="gene ID" value="EMIHUDRAFT_119522"/>
</dbReference>
<accession>A0A0D3IUY6</accession>
<name>A0A0D3IUY6_EMIH1</name>
<evidence type="ECO:0000313" key="2">
    <source>
        <dbReference type="Proteomes" id="UP000013827"/>
    </source>
</evidence>